<accession>A0AAW3A6X0</accession>
<keyword evidence="2" id="KW-1185">Reference proteome</keyword>
<organism evidence="1 2">
    <name type="scientific">Leishmania utingensis</name>
    <dbReference type="NCBI Taxonomy" id="653362"/>
    <lineage>
        <taxon>Eukaryota</taxon>
        <taxon>Discoba</taxon>
        <taxon>Euglenozoa</taxon>
        <taxon>Kinetoplastea</taxon>
        <taxon>Metakinetoplastina</taxon>
        <taxon>Trypanosomatida</taxon>
        <taxon>Trypanosomatidae</taxon>
        <taxon>Leishmaniinae</taxon>
        <taxon>Leishmania</taxon>
    </lineage>
</organism>
<evidence type="ECO:0000313" key="1">
    <source>
        <dbReference type="EMBL" id="KAL0499811.1"/>
    </source>
</evidence>
<protein>
    <submittedName>
        <fullName evidence="1">Uncharacterized protein</fullName>
    </submittedName>
</protein>
<dbReference type="AlphaFoldDB" id="A0AAW3A6X0"/>
<proteinExistence type="predicted"/>
<gene>
    <name evidence="1" type="ORF">Q4I30_005934</name>
</gene>
<dbReference type="EMBL" id="JBAMZL010000032">
    <property type="protein sequence ID" value="KAL0499811.1"/>
    <property type="molecule type" value="Genomic_DNA"/>
</dbReference>
<dbReference type="Proteomes" id="UP001482455">
    <property type="component" value="Unassembled WGS sequence"/>
</dbReference>
<reference evidence="1 2" key="1">
    <citation type="submission" date="2024-02" db="EMBL/GenBank/DDBJ databases">
        <title>FIRST GENOME SEQUENCES OF Leishmania (Viannia) shawi, Leishmania (Viannia) lindenbergi AND Leishmania (Viannia) utingensis.</title>
        <authorList>
            <person name="Resadore F."/>
            <person name="Custodio M.G.F."/>
            <person name="Boite M.C."/>
            <person name="Cupolillo E."/>
            <person name="Ferreira G.E.M."/>
        </authorList>
    </citation>
    <scope>NUCLEOTIDE SEQUENCE [LARGE SCALE GENOMIC DNA]</scope>
    <source>
        <strain evidence="1 2">ITUB/BR/1977/M4964</strain>
    </source>
</reference>
<sequence length="184" mass="19096">MAWSTPVRGVRVEHPTRCGEAKQLPLSADPCRTTSGGGKAERLRRGDVRVACIAADVCGQAVGGAASERPVTVDTLARSMRWGGCQCGSNASCPAVAAHCCGESGPPGGTSHVRAGMMRVAGEDGLRGVERAELEAGPVLRSLSKYLAATCVYSCFALRGGACVTGLVEVRRLSSWHVAGNWAR</sequence>
<evidence type="ECO:0000313" key="2">
    <source>
        <dbReference type="Proteomes" id="UP001482455"/>
    </source>
</evidence>
<comment type="caution">
    <text evidence="1">The sequence shown here is derived from an EMBL/GenBank/DDBJ whole genome shotgun (WGS) entry which is preliminary data.</text>
</comment>
<name>A0AAW3A6X0_9TRYP</name>